<dbReference type="AlphaFoldDB" id="A0A150GJ01"/>
<evidence type="ECO:0000256" key="7">
    <source>
        <dbReference type="ARBA" id="ARBA00023136"/>
    </source>
</evidence>
<keyword evidence="3 10" id="KW-0812">Transmembrane</keyword>
<reference evidence="13" key="1">
    <citation type="journal article" date="2016" name="Nat. Commun.">
        <title>The Gonium pectorale genome demonstrates co-option of cell cycle regulation during the evolution of multicellularity.</title>
        <authorList>
            <person name="Hanschen E.R."/>
            <person name="Marriage T.N."/>
            <person name="Ferris P.J."/>
            <person name="Hamaji T."/>
            <person name="Toyoda A."/>
            <person name="Fujiyama A."/>
            <person name="Neme R."/>
            <person name="Noguchi H."/>
            <person name="Minakuchi Y."/>
            <person name="Suzuki M."/>
            <person name="Kawai-Toyooka H."/>
            <person name="Smith D.R."/>
            <person name="Sparks H."/>
            <person name="Anderson J."/>
            <person name="Bakaric R."/>
            <person name="Luria V."/>
            <person name="Karger A."/>
            <person name="Kirschner M.W."/>
            <person name="Durand P.M."/>
            <person name="Michod R.E."/>
            <person name="Nozaki H."/>
            <person name="Olson B.J."/>
        </authorList>
    </citation>
    <scope>NUCLEOTIDE SEQUENCE [LARGE SCALE GENOMIC DNA]</scope>
    <source>
        <strain evidence="13">NIES-2863</strain>
    </source>
</reference>
<proteinExistence type="inferred from homology"/>
<keyword evidence="7 10" id="KW-0472">Membrane</keyword>
<dbReference type="Proteomes" id="UP000075714">
    <property type="component" value="Unassembled WGS sequence"/>
</dbReference>
<feature type="transmembrane region" description="Helical" evidence="10">
    <location>
        <begin position="79"/>
        <end position="101"/>
    </location>
</feature>
<dbReference type="InterPro" id="IPR012932">
    <property type="entry name" value="VKOR"/>
</dbReference>
<comment type="subcellular location">
    <subcellularLocation>
        <location evidence="1">Membrane</location>
        <topology evidence="1">Multi-pass membrane protein</topology>
    </subcellularLocation>
</comment>
<evidence type="ECO:0000256" key="4">
    <source>
        <dbReference type="ARBA" id="ARBA00022719"/>
    </source>
</evidence>
<feature type="domain" description="Vitamin K epoxide reductase" evidence="11">
    <location>
        <begin position="18"/>
        <end position="101"/>
    </location>
</feature>
<evidence type="ECO:0000256" key="5">
    <source>
        <dbReference type="ARBA" id="ARBA00022989"/>
    </source>
</evidence>
<dbReference type="EMBL" id="LSYV01000020">
    <property type="protein sequence ID" value="KXZ49782.1"/>
    <property type="molecule type" value="Genomic_DNA"/>
</dbReference>
<dbReference type="PANTHER" id="PTHR34573:SF1">
    <property type="entry name" value="VITAMIN K EPOXIDE REDUCTASE DOMAIN-CONTAINING PROTEIN"/>
    <property type="match status" value="1"/>
</dbReference>
<keyword evidence="9" id="KW-0676">Redox-active center</keyword>
<evidence type="ECO:0000313" key="12">
    <source>
        <dbReference type="EMBL" id="KXZ49782.1"/>
    </source>
</evidence>
<dbReference type="PANTHER" id="PTHR34573">
    <property type="entry name" value="VKC DOMAIN-CONTAINING PROTEIN"/>
    <property type="match status" value="1"/>
</dbReference>
<dbReference type="OrthoDB" id="343052at2759"/>
<comment type="similarity">
    <text evidence="2">Belongs to the VKOR family.</text>
</comment>
<dbReference type="GO" id="GO:0048038">
    <property type="term" value="F:quinone binding"/>
    <property type="evidence" value="ECO:0007669"/>
    <property type="project" value="UniProtKB-KW"/>
</dbReference>
<comment type="caution">
    <text evidence="12">The sequence shown here is derived from an EMBL/GenBank/DDBJ whole genome shotgun (WGS) entry which is preliminary data.</text>
</comment>
<name>A0A150GJ01_GONPE</name>
<evidence type="ECO:0000256" key="8">
    <source>
        <dbReference type="ARBA" id="ARBA00023157"/>
    </source>
</evidence>
<feature type="transmembrane region" description="Helical" evidence="10">
    <location>
        <begin position="34"/>
        <end position="58"/>
    </location>
</feature>
<organism evidence="12 13">
    <name type="scientific">Gonium pectorale</name>
    <name type="common">Green alga</name>
    <dbReference type="NCBI Taxonomy" id="33097"/>
    <lineage>
        <taxon>Eukaryota</taxon>
        <taxon>Viridiplantae</taxon>
        <taxon>Chlorophyta</taxon>
        <taxon>core chlorophytes</taxon>
        <taxon>Chlorophyceae</taxon>
        <taxon>CS clade</taxon>
        <taxon>Chlamydomonadales</taxon>
        <taxon>Volvocaceae</taxon>
        <taxon>Gonium</taxon>
    </lineage>
</organism>
<accession>A0A150GJ01</accession>
<evidence type="ECO:0000256" key="3">
    <source>
        <dbReference type="ARBA" id="ARBA00022692"/>
    </source>
</evidence>
<protein>
    <recommendedName>
        <fullName evidence="11">Vitamin K epoxide reductase domain-containing protein</fullName>
    </recommendedName>
</protein>
<dbReference type="Pfam" id="PF07884">
    <property type="entry name" value="VKOR"/>
    <property type="match status" value="1"/>
</dbReference>
<evidence type="ECO:0000259" key="11">
    <source>
        <dbReference type="Pfam" id="PF07884"/>
    </source>
</evidence>
<evidence type="ECO:0000256" key="9">
    <source>
        <dbReference type="ARBA" id="ARBA00023284"/>
    </source>
</evidence>
<keyword evidence="8" id="KW-1015">Disulfide bond</keyword>
<keyword evidence="5 10" id="KW-1133">Transmembrane helix</keyword>
<evidence type="ECO:0000256" key="6">
    <source>
        <dbReference type="ARBA" id="ARBA00023002"/>
    </source>
</evidence>
<evidence type="ECO:0000256" key="10">
    <source>
        <dbReference type="SAM" id="Phobius"/>
    </source>
</evidence>
<keyword evidence="13" id="KW-1185">Reference proteome</keyword>
<keyword evidence="6" id="KW-0560">Oxidoreductase</keyword>
<sequence>MNGASLRSAGAVKLFNGPLVCPTNGCESVLNSPYGLLFGLPLSLYGMLAYGAVGALAASYIASASDGSAGGAASRRTTLLGLSGGVAALATTSAVLMWVVAGRARGAGWMST</sequence>
<evidence type="ECO:0000256" key="2">
    <source>
        <dbReference type="ARBA" id="ARBA00006214"/>
    </source>
</evidence>
<dbReference type="Gene3D" id="1.20.1440.130">
    <property type="entry name" value="VKOR domain"/>
    <property type="match status" value="1"/>
</dbReference>
<dbReference type="GO" id="GO:0016491">
    <property type="term" value="F:oxidoreductase activity"/>
    <property type="evidence" value="ECO:0007669"/>
    <property type="project" value="UniProtKB-KW"/>
</dbReference>
<gene>
    <name evidence="12" type="ORF">GPECTOR_19g233</name>
</gene>
<keyword evidence="4" id="KW-0874">Quinone</keyword>
<evidence type="ECO:0000313" key="13">
    <source>
        <dbReference type="Proteomes" id="UP000075714"/>
    </source>
</evidence>
<evidence type="ECO:0000256" key="1">
    <source>
        <dbReference type="ARBA" id="ARBA00004141"/>
    </source>
</evidence>
<dbReference type="InterPro" id="IPR038354">
    <property type="entry name" value="VKOR_sf"/>
</dbReference>
<dbReference type="GO" id="GO:0016020">
    <property type="term" value="C:membrane"/>
    <property type="evidence" value="ECO:0007669"/>
    <property type="project" value="UniProtKB-SubCell"/>
</dbReference>
<dbReference type="STRING" id="33097.A0A150GJ01"/>